<dbReference type="GeneID" id="14536712"/>
<evidence type="ECO:0000313" key="1">
    <source>
        <dbReference type="EMBL" id="BAH86637.1"/>
    </source>
</evidence>
<reference evidence="1" key="1">
    <citation type="journal article" date="2009" name="Virology">
        <title>Characterization of the guinea pig cytomegalovirus genome locus that encodes homologs of human cytomegalovirus major immediate-early genes, UL128, and UL130.</title>
        <authorList>
            <person name="Yamada S."/>
            <person name="Nozawa N."/>
            <person name="Katano H."/>
            <person name="Fukui Y."/>
            <person name="Tsuda M."/>
            <person name="Tsutsui Y."/>
            <person name="Kurane I."/>
            <person name="Inoue N."/>
        </authorList>
    </citation>
    <scope>NUCLEOTIDE SEQUENCE</scope>
</reference>
<dbReference type="KEGG" id="vg:14536712"/>
<dbReference type="RefSeq" id="YP_007417885.1">
    <property type="nucleotide sequence ID" value="NC_020231.1"/>
</dbReference>
<gene>
    <name evidence="1" type="primary">GP134</name>
</gene>
<proteinExistence type="predicted"/>
<accession>C6L6F0</accession>
<dbReference type="EMBL" id="AB492278">
    <property type="protein sequence ID" value="BAH86637.1"/>
    <property type="molecule type" value="Genomic_DNA"/>
</dbReference>
<protein>
    <submittedName>
        <fullName evidence="1">PGP134</fullName>
    </submittedName>
</protein>
<sequence length="227" mass="25508">MDRDTTIHLNIRDFVIRIVITLSRNGLFVIGSTLYVNVKCVMATTVSSTEGMNSTVIESKDLLQAILTSHEYAKPLVISVAAFLFFLLILVLSLIVAMRCGPRQKVVIRMPLEDVELECIVASKEPYNPRDKIMSHRQMMEENITAVVHDKSEYMDMSGLLATGCQRPSVAVSNWSEMDATDTSDKTLITDDDTPYINYMGNGPRRAPFPTKRPNAVVYENVWTDEP</sequence>
<organism evidence="1">
    <name type="scientific">Caviid betaherpesvirus 2</name>
    <dbReference type="NCBI Taxonomy" id="33706"/>
    <lineage>
        <taxon>Viruses</taxon>
        <taxon>Duplodnaviria</taxon>
        <taxon>Heunggongvirae</taxon>
        <taxon>Peploviricota</taxon>
        <taxon>Herviviricetes</taxon>
        <taxon>Herpesvirales</taxon>
        <taxon>Orthoherpesviridae</taxon>
        <taxon>Betaherpesvirinae</taxon>
        <taxon>Quwivirus</taxon>
        <taxon>Quwivirus caviidbeta2</taxon>
    </lineage>
</organism>
<name>C6L6F0_9BETA</name>